<gene>
    <name evidence="1" type="ORF">SCF082_LOCUS38430</name>
</gene>
<name>A0ABP0PYW7_9DINO</name>
<feature type="non-terminal residue" evidence="1">
    <location>
        <position position="1"/>
    </location>
</feature>
<keyword evidence="2" id="KW-1185">Reference proteome</keyword>
<protein>
    <submittedName>
        <fullName evidence="1">Uncharacterized protein</fullName>
    </submittedName>
</protein>
<organism evidence="1 2">
    <name type="scientific">Durusdinium trenchii</name>
    <dbReference type="NCBI Taxonomy" id="1381693"/>
    <lineage>
        <taxon>Eukaryota</taxon>
        <taxon>Sar</taxon>
        <taxon>Alveolata</taxon>
        <taxon>Dinophyceae</taxon>
        <taxon>Suessiales</taxon>
        <taxon>Symbiodiniaceae</taxon>
        <taxon>Durusdinium</taxon>
    </lineage>
</organism>
<comment type="caution">
    <text evidence="1">The sequence shown here is derived from an EMBL/GenBank/DDBJ whole genome shotgun (WGS) entry which is preliminary data.</text>
</comment>
<accession>A0ABP0PYW7</accession>
<evidence type="ECO:0000313" key="2">
    <source>
        <dbReference type="Proteomes" id="UP001642464"/>
    </source>
</evidence>
<reference evidence="1 2" key="1">
    <citation type="submission" date="2024-02" db="EMBL/GenBank/DDBJ databases">
        <authorList>
            <person name="Chen Y."/>
            <person name="Shah S."/>
            <person name="Dougan E. K."/>
            <person name="Thang M."/>
            <person name="Chan C."/>
        </authorList>
    </citation>
    <scope>NUCLEOTIDE SEQUENCE [LARGE SCALE GENOMIC DNA]</scope>
</reference>
<feature type="non-terminal residue" evidence="1">
    <location>
        <position position="50"/>
    </location>
</feature>
<evidence type="ECO:0000313" key="1">
    <source>
        <dbReference type="EMBL" id="CAK9080642.1"/>
    </source>
</evidence>
<sequence>RMRSCDPKMKTEMVGATAGMWPGQLRCLAQNAVSRCSISSGGKADLKDEQ</sequence>
<proteinExistence type="predicted"/>
<dbReference type="EMBL" id="CAXAMM010038754">
    <property type="protein sequence ID" value="CAK9080642.1"/>
    <property type="molecule type" value="Genomic_DNA"/>
</dbReference>
<dbReference type="Proteomes" id="UP001642464">
    <property type="component" value="Unassembled WGS sequence"/>
</dbReference>